<keyword evidence="2 10" id="KW-0479">Metal-binding</keyword>
<reference evidence="11" key="1">
    <citation type="journal article" date="2014" name="Int. J. Syst. Evol. Microbiol.">
        <title>Complete genome sequence of Corynebacterium casei LMG S-19264T (=DSM 44701T), isolated from a smear-ripened cheese.</title>
        <authorList>
            <consortium name="US DOE Joint Genome Institute (JGI-PGF)"/>
            <person name="Walter F."/>
            <person name="Albersmeier A."/>
            <person name="Kalinowski J."/>
            <person name="Ruckert C."/>
        </authorList>
    </citation>
    <scope>NUCLEOTIDE SEQUENCE</scope>
    <source>
        <strain evidence="11">JCM 18487</strain>
    </source>
</reference>
<dbReference type="HAMAP" id="MF_01470">
    <property type="entry name" value="Cas1"/>
    <property type="match status" value="1"/>
</dbReference>
<feature type="binding site" evidence="10">
    <location>
        <position position="235"/>
    </location>
    <ligand>
        <name>Mn(2+)</name>
        <dbReference type="ChEBI" id="CHEBI:29035"/>
    </ligand>
</feature>
<dbReference type="Proteomes" id="UP000637695">
    <property type="component" value="Unassembled WGS sequence"/>
</dbReference>
<dbReference type="Gene3D" id="3.100.10.20">
    <property type="entry name" value="CRISPR-associated endonuclease Cas1, N-terminal domain"/>
    <property type="match status" value="1"/>
</dbReference>
<keyword evidence="6 10" id="KW-0051">Antiviral defense</keyword>
<dbReference type="GO" id="GO:0046872">
    <property type="term" value="F:metal ion binding"/>
    <property type="evidence" value="ECO:0007669"/>
    <property type="project" value="UniProtKB-UniRule"/>
</dbReference>
<evidence type="ECO:0000313" key="12">
    <source>
        <dbReference type="Proteomes" id="UP000637695"/>
    </source>
</evidence>
<feature type="binding site" evidence="10">
    <location>
        <position position="166"/>
    </location>
    <ligand>
        <name>Mn(2+)</name>
        <dbReference type="ChEBI" id="CHEBI:29035"/>
    </ligand>
</feature>
<dbReference type="EMBL" id="BMOY01000014">
    <property type="protein sequence ID" value="GGJ03908.1"/>
    <property type="molecule type" value="Genomic_DNA"/>
</dbReference>
<reference evidence="11" key="2">
    <citation type="submission" date="2020-09" db="EMBL/GenBank/DDBJ databases">
        <authorList>
            <person name="Sun Q."/>
            <person name="Ohkuma M."/>
        </authorList>
    </citation>
    <scope>NUCLEOTIDE SEQUENCE</scope>
    <source>
        <strain evidence="11">JCM 18487</strain>
    </source>
</reference>
<evidence type="ECO:0000256" key="5">
    <source>
        <dbReference type="ARBA" id="ARBA00022842"/>
    </source>
</evidence>
<evidence type="ECO:0000313" key="11">
    <source>
        <dbReference type="EMBL" id="GGJ03908.1"/>
    </source>
</evidence>
<keyword evidence="8 10" id="KW-0464">Manganese</keyword>
<keyword evidence="7 10" id="KW-0238">DNA-binding</keyword>
<dbReference type="InterPro" id="IPR050646">
    <property type="entry name" value="Cas1"/>
</dbReference>
<evidence type="ECO:0000256" key="2">
    <source>
        <dbReference type="ARBA" id="ARBA00022723"/>
    </source>
</evidence>
<accession>A0A917NIW9</accession>
<dbReference type="NCBIfam" id="TIGR00287">
    <property type="entry name" value="cas1"/>
    <property type="match status" value="1"/>
</dbReference>
<dbReference type="GO" id="GO:0004520">
    <property type="term" value="F:DNA endonuclease activity"/>
    <property type="evidence" value="ECO:0007669"/>
    <property type="project" value="InterPro"/>
</dbReference>
<protein>
    <recommendedName>
        <fullName evidence="10">CRISPR-associated endonuclease Cas1</fullName>
        <ecNumber evidence="10">3.1.-.-</ecNumber>
    </recommendedName>
</protein>
<name>A0A917NIW9_9BACL</name>
<dbReference type="RefSeq" id="WP_188881701.1">
    <property type="nucleotide sequence ID" value="NZ_BMOY01000014.1"/>
</dbReference>
<keyword evidence="4 10" id="KW-0378">Hydrolase</keyword>
<keyword evidence="12" id="KW-1185">Reference proteome</keyword>
<dbReference type="AlphaFoldDB" id="A0A917NIW9"/>
<keyword evidence="1 10" id="KW-0540">Nuclease</keyword>
<comment type="cofactor">
    <cofactor evidence="10">
        <name>Mg(2+)</name>
        <dbReference type="ChEBI" id="CHEBI:18420"/>
    </cofactor>
    <cofactor evidence="10">
        <name>Mn(2+)</name>
        <dbReference type="ChEBI" id="CHEBI:29035"/>
    </cofactor>
</comment>
<dbReference type="GO" id="GO:0016787">
    <property type="term" value="F:hydrolase activity"/>
    <property type="evidence" value="ECO:0007669"/>
    <property type="project" value="UniProtKB-KW"/>
</dbReference>
<dbReference type="InterPro" id="IPR042206">
    <property type="entry name" value="CRISPR-assoc_Cas1_C"/>
</dbReference>
<dbReference type="Pfam" id="PF01867">
    <property type="entry name" value="Cas_Cas1"/>
    <property type="match status" value="1"/>
</dbReference>
<evidence type="ECO:0000256" key="3">
    <source>
        <dbReference type="ARBA" id="ARBA00022759"/>
    </source>
</evidence>
<comment type="subunit">
    <text evidence="9 10">Homodimer, forms a heterotetramer with a Cas2 homodimer.</text>
</comment>
<comment type="caution">
    <text evidence="11">The sequence shown here is derived from an EMBL/GenBank/DDBJ whole genome shotgun (WGS) entry which is preliminary data.</text>
</comment>
<dbReference type="InterPro" id="IPR019856">
    <property type="entry name" value="CRISPR-assoc_Cas1_DVULG"/>
</dbReference>
<comment type="similarity">
    <text evidence="10">Belongs to the CRISPR-associated endonuclease Cas1 family.</text>
</comment>
<keyword evidence="3 10" id="KW-0255">Endonuclease</keyword>
<dbReference type="InterPro" id="IPR002729">
    <property type="entry name" value="CRISPR-assoc_Cas1"/>
</dbReference>
<gene>
    <name evidence="11" type="primary">cas1-1</name>
    <name evidence="10" type="synonym">cas1</name>
    <name evidence="11" type="ORF">GCM10010885_11410</name>
</gene>
<dbReference type="Gene3D" id="1.20.120.920">
    <property type="entry name" value="CRISPR-associated endonuclease Cas1, C-terminal domain"/>
    <property type="match status" value="1"/>
</dbReference>
<dbReference type="InterPro" id="IPR042211">
    <property type="entry name" value="CRISPR-assoc_Cas1_N"/>
</dbReference>
<evidence type="ECO:0000256" key="7">
    <source>
        <dbReference type="ARBA" id="ARBA00023125"/>
    </source>
</evidence>
<proteinExistence type="inferred from homology"/>
<evidence type="ECO:0000256" key="1">
    <source>
        <dbReference type="ARBA" id="ARBA00022722"/>
    </source>
</evidence>
<dbReference type="GO" id="GO:0003677">
    <property type="term" value="F:DNA binding"/>
    <property type="evidence" value="ECO:0007669"/>
    <property type="project" value="UniProtKB-KW"/>
</dbReference>
<organism evidence="11 12">
    <name type="scientific">Alicyclobacillus cellulosilyticus</name>
    <dbReference type="NCBI Taxonomy" id="1003997"/>
    <lineage>
        <taxon>Bacteria</taxon>
        <taxon>Bacillati</taxon>
        <taxon>Bacillota</taxon>
        <taxon>Bacilli</taxon>
        <taxon>Bacillales</taxon>
        <taxon>Alicyclobacillaceae</taxon>
        <taxon>Alicyclobacillus</taxon>
    </lineage>
</organism>
<comment type="function">
    <text evidence="10">CRISPR (clustered regularly interspaced short palindromic repeat), is an adaptive immune system that provides protection against mobile genetic elements (viruses, transposable elements and conjugative plasmids). CRISPR clusters contain spacers, sequences complementary to antecedent mobile elements, and target invading nucleic acids. CRISPR clusters are transcribed and processed into CRISPR RNA (crRNA). Acts as a dsDNA endonuclease. Involved in the integration of spacer DNA into the CRISPR cassette.</text>
</comment>
<dbReference type="NCBIfam" id="TIGR03640">
    <property type="entry name" value="cas1_DVULG"/>
    <property type="match status" value="1"/>
</dbReference>
<dbReference type="PANTHER" id="PTHR34353:SF2">
    <property type="entry name" value="CRISPR-ASSOCIATED ENDONUCLEASE CAS1 1"/>
    <property type="match status" value="1"/>
</dbReference>
<evidence type="ECO:0000256" key="4">
    <source>
        <dbReference type="ARBA" id="ARBA00022801"/>
    </source>
</evidence>
<sequence length="345" mass="38515">MPLTAHTLYVQTDGAVVRLDHDNVLVTLDKQVQTRVPLHLVHAIVAFGRVSFTSPLLERCARDGRSVVKMDGAGRFVYRLEGPKSGNVLLRTAQFQAFHDPARQLSIARALVAGKLYNQRQVLLRAARDASTPSAANALREVAEEMARDLRRICHMDNLDTLRGLEGVNARRYFAVFQHMLAPQVQQDFAFAHRSRRPPRDPVNGVLSFLYAVLTHDAAAAAESVGLDPQIGFLHTLRPGRPALALDLMEEMRPVLADRVALTLFNRRQLTPDDFETLPGGAVSLTDAARRTILAEYQRRKQTEVEHPTLRTRLALGLVLPLQARLMARAIRGDAVPYMPFLYRG</sequence>
<evidence type="ECO:0000256" key="9">
    <source>
        <dbReference type="ARBA" id="ARBA00038592"/>
    </source>
</evidence>
<evidence type="ECO:0000256" key="6">
    <source>
        <dbReference type="ARBA" id="ARBA00023118"/>
    </source>
</evidence>
<dbReference type="GO" id="GO:0043571">
    <property type="term" value="P:maintenance of CRISPR repeat elements"/>
    <property type="evidence" value="ECO:0007669"/>
    <property type="project" value="UniProtKB-UniRule"/>
</dbReference>
<evidence type="ECO:0000256" key="8">
    <source>
        <dbReference type="ARBA" id="ARBA00023211"/>
    </source>
</evidence>
<dbReference type="PANTHER" id="PTHR34353">
    <property type="entry name" value="CRISPR-ASSOCIATED ENDONUCLEASE CAS1 1"/>
    <property type="match status" value="1"/>
</dbReference>
<evidence type="ECO:0000256" key="10">
    <source>
        <dbReference type="HAMAP-Rule" id="MF_01470"/>
    </source>
</evidence>
<dbReference type="GO" id="GO:0051607">
    <property type="term" value="P:defense response to virus"/>
    <property type="evidence" value="ECO:0007669"/>
    <property type="project" value="UniProtKB-UniRule"/>
</dbReference>
<dbReference type="EC" id="3.1.-.-" evidence="10"/>
<keyword evidence="5 10" id="KW-0460">Magnesium</keyword>
<feature type="binding site" evidence="10">
    <location>
        <position position="250"/>
    </location>
    <ligand>
        <name>Mn(2+)</name>
        <dbReference type="ChEBI" id="CHEBI:29035"/>
    </ligand>
</feature>